<evidence type="ECO:0000256" key="1">
    <source>
        <dbReference type="SAM" id="MobiDB-lite"/>
    </source>
</evidence>
<reference evidence="2 4" key="1">
    <citation type="submission" date="2020-01" db="EMBL/GenBank/DDBJ databases">
        <authorList>
            <person name="Mishra B."/>
        </authorList>
    </citation>
    <scope>NUCLEOTIDE SEQUENCE [LARGE SCALE GENOMIC DNA]</scope>
</reference>
<name>A0A6D2JQB7_9BRAS</name>
<accession>A0A6D2JQB7</accession>
<evidence type="ECO:0000313" key="3">
    <source>
        <dbReference type="EMBL" id="CAA7061569.1"/>
    </source>
</evidence>
<dbReference type="EMBL" id="CACVBM020001258">
    <property type="protein sequence ID" value="CAA7041972.1"/>
    <property type="molecule type" value="Genomic_DNA"/>
</dbReference>
<dbReference type="Proteomes" id="UP000467841">
    <property type="component" value="Unassembled WGS sequence"/>
</dbReference>
<proteinExistence type="predicted"/>
<feature type="compositionally biased region" description="Basic and acidic residues" evidence="1">
    <location>
        <begin position="1"/>
        <end position="25"/>
    </location>
</feature>
<sequence length="137" mass="15912">MERKRQGTNEPKRISHISREREKVKSNQRGTNQTRVISSEAIRSKDGGAIVEAGGKPDLEHISWAKKKPRGDYSQATLKILTIDLDPLALRSLIYDQIWKNKLSEQQIQFHTWIKKSDWTGQSDRFNREPVSIPVWF</sequence>
<gene>
    <name evidence="2" type="ORF">MERR_LOCUS29207</name>
    <name evidence="3" type="ORF">MERR_LOCUS48805</name>
</gene>
<dbReference type="AlphaFoldDB" id="A0A6D2JQB7"/>
<feature type="compositionally biased region" description="Polar residues" evidence="1">
    <location>
        <begin position="27"/>
        <end position="37"/>
    </location>
</feature>
<dbReference type="EMBL" id="CACVBM020001884">
    <property type="protein sequence ID" value="CAA7061569.1"/>
    <property type="molecule type" value="Genomic_DNA"/>
</dbReference>
<evidence type="ECO:0000313" key="4">
    <source>
        <dbReference type="Proteomes" id="UP000467841"/>
    </source>
</evidence>
<feature type="region of interest" description="Disordered" evidence="1">
    <location>
        <begin position="1"/>
        <end position="40"/>
    </location>
</feature>
<organism evidence="2 4">
    <name type="scientific">Microthlaspi erraticum</name>
    <dbReference type="NCBI Taxonomy" id="1685480"/>
    <lineage>
        <taxon>Eukaryota</taxon>
        <taxon>Viridiplantae</taxon>
        <taxon>Streptophyta</taxon>
        <taxon>Embryophyta</taxon>
        <taxon>Tracheophyta</taxon>
        <taxon>Spermatophyta</taxon>
        <taxon>Magnoliopsida</taxon>
        <taxon>eudicotyledons</taxon>
        <taxon>Gunneridae</taxon>
        <taxon>Pentapetalae</taxon>
        <taxon>rosids</taxon>
        <taxon>malvids</taxon>
        <taxon>Brassicales</taxon>
        <taxon>Brassicaceae</taxon>
        <taxon>Coluteocarpeae</taxon>
        <taxon>Microthlaspi</taxon>
    </lineage>
</organism>
<protein>
    <submittedName>
        <fullName evidence="2">Uncharacterized protein</fullName>
    </submittedName>
</protein>
<evidence type="ECO:0000313" key="2">
    <source>
        <dbReference type="EMBL" id="CAA7041972.1"/>
    </source>
</evidence>
<keyword evidence="4" id="KW-1185">Reference proteome</keyword>